<keyword evidence="2" id="KW-0732">Signal</keyword>
<dbReference type="Pfam" id="PF10326">
    <property type="entry name" value="7TM_GPCR_Str"/>
    <property type="match status" value="1"/>
</dbReference>
<keyword evidence="1" id="KW-0812">Transmembrane</keyword>
<evidence type="ECO:0000313" key="4">
    <source>
        <dbReference type="Proteomes" id="UP001328107"/>
    </source>
</evidence>
<keyword evidence="4" id="KW-1185">Reference proteome</keyword>
<keyword evidence="1" id="KW-1133">Transmembrane helix</keyword>
<proteinExistence type="predicted"/>
<comment type="caution">
    <text evidence="3">The sequence shown here is derived from an EMBL/GenBank/DDBJ whole genome shotgun (WGS) entry which is preliminary data.</text>
</comment>
<keyword evidence="1" id="KW-0472">Membrane</keyword>
<dbReference type="PANTHER" id="PTHR22943">
    <property type="entry name" value="7-TRANSMEMBRANE DOMAIN RECEPTOR C.ELEGANS"/>
    <property type="match status" value="1"/>
</dbReference>
<feature type="chain" id="PRO_5043006594" description="G protein-coupled receptor" evidence="2">
    <location>
        <begin position="23"/>
        <end position="168"/>
    </location>
</feature>
<dbReference type="EMBL" id="BTRK01000004">
    <property type="protein sequence ID" value="GMR46747.1"/>
    <property type="molecule type" value="Genomic_DNA"/>
</dbReference>
<name>A0AAN5CLU7_9BILA</name>
<organism evidence="3 4">
    <name type="scientific">Pristionchus mayeri</name>
    <dbReference type="NCBI Taxonomy" id="1317129"/>
    <lineage>
        <taxon>Eukaryota</taxon>
        <taxon>Metazoa</taxon>
        <taxon>Ecdysozoa</taxon>
        <taxon>Nematoda</taxon>
        <taxon>Chromadorea</taxon>
        <taxon>Rhabditida</taxon>
        <taxon>Rhabditina</taxon>
        <taxon>Diplogasteromorpha</taxon>
        <taxon>Diplogasteroidea</taxon>
        <taxon>Neodiplogasteridae</taxon>
        <taxon>Pristionchus</taxon>
    </lineage>
</organism>
<feature type="transmembrane region" description="Helical" evidence="1">
    <location>
        <begin position="72"/>
        <end position="96"/>
    </location>
</feature>
<dbReference type="Proteomes" id="UP001328107">
    <property type="component" value="Unassembled WGS sequence"/>
</dbReference>
<dbReference type="AlphaFoldDB" id="A0AAN5CLU7"/>
<accession>A0AAN5CLU7</accession>
<dbReference type="InterPro" id="IPR019428">
    <property type="entry name" value="7TM_GPCR_serpentine_rcpt_Str"/>
</dbReference>
<feature type="non-terminal residue" evidence="3">
    <location>
        <position position="1"/>
    </location>
</feature>
<protein>
    <recommendedName>
        <fullName evidence="5">G protein-coupled receptor</fullName>
    </recommendedName>
</protein>
<gene>
    <name evidence="3" type="ORF">PMAYCL1PPCAC_16942</name>
</gene>
<feature type="signal peptide" evidence="2">
    <location>
        <begin position="1"/>
        <end position="22"/>
    </location>
</feature>
<evidence type="ECO:0000256" key="1">
    <source>
        <dbReference type="SAM" id="Phobius"/>
    </source>
</evidence>
<reference evidence="4" key="1">
    <citation type="submission" date="2022-10" db="EMBL/GenBank/DDBJ databases">
        <title>Genome assembly of Pristionchus species.</title>
        <authorList>
            <person name="Yoshida K."/>
            <person name="Sommer R.J."/>
        </authorList>
    </citation>
    <scope>NUCLEOTIDE SEQUENCE [LARGE SCALE GENOMIC DNA]</scope>
    <source>
        <strain evidence="4">RS5460</strain>
    </source>
</reference>
<evidence type="ECO:0000313" key="3">
    <source>
        <dbReference type="EMBL" id="GMR46747.1"/>
    </source>
</evidence>
<sequence length="168" mass="19719">WSNSKKLVISFMFPCVSFFVASTSFQEIFPSKEFEEIMTRMAREVYGIDHDVIVFGGTMRYPDLNYGRTLKYFAFFYAILPYSLAYTVVGFLIYKIRQHLHISWINVSEKTVRMQRAFFLMQLLQTALPMAILWSPFTVFIYAAFTQTDLDLAALWFGSFLWLCPTIQ</sequence>
<evidence type="ECO:0008006" key="5">
    <source>
        <dbReference type="Google" id="ProtNLM"/>
    </source>
</evidence>
<feature type="transmembrane region" description="Helical" evidence="1">
    <location>
        <begin position="117"/>
        <end position="134"/>
    </location>
</feature>
<feature type="non-terminal residue" evidence="3">
    <location>
        <position position="168"/>
    </location>
</feature>
<evidence type="ECO:0000256" key="2">
    <source>
        <dbReference type="SAM" id="SignalP"/>
    </source>
</evidence>
<dbReference type="PANTHER" id="PTHR22943:SF248">
    <property type="entry name" value="SEVEN TM RECEPTOR"/>
    <property type="match status" value="1"/>
</dbReference>